<dbReference type="RefSeq" id="WP_184663340.1">
    <property type="nucleotide sequence ID" value="NZ_JACHHB010000004.1"/>
</dbReference>
<dbReference type="Pfam" id="PF10673">
    <property type="entry name" value="DUF2487"/>
    <property type="match status" value="1"/>
</dbReference>
<dbReference type="Proteomes" id="UP000551878">
    <property type="component" value="Unassembled WGS sequence"/>
</dbReference>
<comment type="caution">
    <text evidence="1">The sequence shown here is derived from an EMBL/GenBank/DDBJ whole genome shotgun (WGS) entry which is preliminary data.</text>
</comment>
<proteinExistence type="predicted"/>
<organism evidence="1 2">
    <name type="scientific">Texcoconibacillus texcoconensis</name>
    <dbReference type="NCBI Taxonomy" id="1095777"/>
    <lineage>
        <taxon>Bacteria</taxon>
        <taxon>Bacillati</taxon>
        <taxon>Bacillota</taxon>
        <taxon>Bacilli</taxon>
        <taxon>Bacillales</taxon>
        <taxon>Bacillaceae</taxon>
        <taxon>Texcoconibacillus</taxon>
    </lineage>
</organism>
<reference evidence="1 2" key="1">
    <citation type="submission" date="2020-08" db="EMBL/GenBank/DDBJ databases">
        <title>Genomic Encyclopedia of Type Strains, Phase IV (KMG-IV): sequencing the most valuable type-strain genomes for metagenomic binning, comparative biology and taxonomic classification.</title>
        <authorList>
            <person name="Goeker M."/>
        </authorList>
    </citation>
    <scope>NUCLEOTIDE SEQUENCE [LARGE SCALE GENOMIC DNA]</scope>
    <source>
        <strain evidence="1 2">DSM 24696</strain>
    </source>
</reference>
<dbReference type="AlphaFoldDB" id="A0A840QNG0"/>
<keyword evidence="2" id="KW-1185">Reference proteome</keyword>
<protein>
    <recommendedName>
        <fullName evidence="3">DUF2487 domain-containing protein</fullName>
    </recommendedName>
</protein>
<evidence type="ECO:0000313" key="1">
    <source>
        <dbReference type="EMBL" id="MBB5172873.1"/>
    </source>
</evidence>
<evidence type="ECO:0000313" key="2">
    <source>
        <dbReference type="Proteomes" id="UP000551878"/>
    </source>
</evidence>
<dbReference type="EMBL" id="JACHHB010000004">
    <property type="protein sequence ID" value="MBB5172873.1"/>
    <property type="molecule type" value="Genomic_DNA"/>
</dbReference>
<accession>A0A840QNG0</accession>
<sequence length="158" mass="18822">MKWTMQDIDTYLQAKEYVDTAVIPLIPIDLKEDVKQKVSMGTFISTMADAIERQFKGRVLLFPAFTYIKNQPLEKRKSELIDWDRHVYEQGFKHVVYLTADGDWKQVEDELPDMLVWLPALPFENMEDRYLKQMIDQQMKQIIPLLTNKWQSEPKQRP</sequence>
<evidence type="ECO:0008006" key="3">
    <source>
        <dbReference type="Google" id="ProtNLM"/>
    </source>
</evidence>
<gene>
    <name evidence="1" type="ORF">HNQ41_001036</name>
</gene>
<name>A0A840QNG0_9BACI</name>
<dbReference type="InterPro" id="IPR019615">
    <property type="entry name" value="DUF2487"/>
</dbReference>